<keyword evidence="1" id="KW-0732">Signal</keyword>
<dbReference type="InterPro" id="IPR036728">
    <property type="entry name" value="PBP_GOBP_sf"/>
</dbReference>
<dbReference type="AlphaFoldDB" id="A0A9N9TNX2"/>
<evidence type="ECO:0000256" key="1">
    <source>
        <dbReference type="SAM" id="SignalP"/>
    </source>
</evidence>
<dbReference type="EMBL" id="OU900095">
    <property type="protein sequence ID" value="CAG9858989.1"/>
    <property type="molecule type" value="Genomic_DNA"/>
</dbReference>
<protein>
    <submittedName>
        <fullName evidence="2">Uncharacterized protein</fullName>
    </submittedName>
</protein>
<sequence>MKPLLISFVVALVLIGAAECISDEIKAKLMEIQKECMSESGITDVVIRQALQGDELTAEMQVNAKSHAFCFAKKLGIMNDDGTFNTEAFMLHHWSLRELTNACIS</sequence>
<accession>A0A9N9TNX2</accession>
<dbReference type="GO" id="GO:0005549">
    <property type="term" value="F:odorant binding"/>
    <property type="evidence" value="ECO:0007669"/>
    <property type="project" value="InterPro"/>
</dbReference>
<dbReference type="InterPro" id="IPR006170">
    <property type="entry name" value="PBP/GOBP"/>
</dbReference>
<dbReference type="SUPFAM" id="SSF47565">
    <property type="entry name" value="Insect pheromone/odorant-binding proteins"/>
    <property type="match status" value="1"/>
</dbReference>
<name>A0A9N9TNX2_PHYSR</name>
<gene>
    <name evidence="2" type="ORF">PHYEVI_LOCUS5375</name>
</gene>
<feature type="chain" id="PRO_5040201753" evidence="1">
    <location>
        <begin position="21"/>
        <end position="105"/>
    </location>
</feature>
<dbReference type="Proteomes" id="UP001153712">
    <property type="component" value="Chromosome 2"/>
</dbReference>
<evidence type="ECO:0000313" key="3">
    <source>
        <dbReference type="Proteomes" id="UP001153712"/>
    </source>
</evidence>
<reference evidence="2" key="1">
    <citation type="submission" date="2022-01" db="EMBL/GenBank/DDBJ databases">
        <authorList>
            <person name="King R."/>
        </authorList>
    </citation>
    <scope>NUCLEOTIDE SEQUENCE</scope>
</reference>
<evidence type="ECO:0000313" key="2">
    <source>
        <dbReference type="EMBL" id="CAG9858989.1"/>
    </source>
</evidence>
<dbReference type="Pfam" id="PF01395">
    <property type="entry name" value="PBP_GOBP"/>
    <property type="match status" value="1"/>
</dbReference>
<keyword evidence="3" id="KW-1185">Reference proteome</keyword>
<dbReference type="Gene3D" id="1.10.238.20">
    <property type="entry name" value="Pheromone/general odorant binding protein domain"/>
    <property type="match status" value="1"/>
</dbReference>
<organism evidence="2 3">
    <name type="scientific">Phyllotreta striolata</name>
    <name type="common">Striped flea beetle</name>
    <name type="synonym">Crioceris striolata</name>
    <dbReference type="NCBI Taxonomy" id="444603"/>
    <lineage>
        <taxon>Eukaryota</taxon>
        <taxon>Metazoa</taxon>
        <taxon>Ecdysozoa</taxon>
        <taxon>Arthropoda</taxon>
        <taxon>Hexapoda</taxon>
        <taxon>Insecta</taxon>
        <taxon>Pterygota</taxon>
        <taxon>Neoptera</taxon>
        <taxon>Endopterygota</taxon>
        <taxon>Coleoptera</taxon>
        <taxon>Polyphaga</taxon>
        <taxon>Cucujiformia</taxon>
        <taxon>Chrysomeloidea</taxon>
        <taxon>Chrysomelidae</taxon>
        <taxon>Galerucinae</taxon>
        <taxon>Alticini</taxon>
        <taxon>Phyllotreta</taxon>
    </lineage>
</organism>
<dbReference type="CDD" id="cd23992">
    <property type="entry name" value="PBP_GOBP"/>
    <property type="match status" value="1"/>
</dbReference>
<feature type="signal peptide" evidence="1">
    <location>
        <begin position="1"/>
        <end position="20"/>
    </location>
</feature>
<proteinExistence type="predicted"/>
<dbReference type="OrthoDB" id="8194670at2759"/>